<feature type="transmembrane region" description="Helical" evidence="1">
    <location>
        <begin position="60"/>
        <end position="80"/>
    </location>
</feature>
<organism evidence="2 3">
    <name type="scientific">Salinicola endophyticus</name>
    <dbReference type="NCBI Taxonomy" id="1949083"/>
    <lineage>
        <taxon>Bacteria</taxon>
        <taxon>Pseudomonadati</taxon>
        <taxon>Pseudomonadota</taxon>
        <taxon>Gammaproteobacteria</taxon>
        <taxon>Oceanospirillales</taxon>
        <taxon>Halomonadaceae</taxon>
        <taxon>Salinicola</taxon>
    </lineage>
</organism>
<proteinExistence type="predicted"/>
<keyword evidence="3" id="KW-1185">Reference proteome</keyword>
<dbReference type="Proteomes" id="UP001321526">
    <property type="component" value="Chromosome"/>
</dbReference>
<sequence>MDGGVNVQSEREIKANELTYTKQVLVLKRIELHAYVLIGAVFLAMAGMLIPVLLFGVSRASILTVLLLGVPLVGLCFYVGRGIGRQGHKKKAVLDDKVCSLKGPVTYVTHHVGNAKGEEFFIGDITLRLPPATSLVIFVANEQNGYRETELDVVFIETSSKQTPDSESSVTKKEAIVVYLEDYIDIDTALTRHGQHYFIRECLSIFGVTVFCLAIGFLGFLYAFPKERLLETNPLLLLLAALTDIAIVALGCYLIKKLYVTVRQCINPYYKPSTYCERLSGKR</sequence>
<keyword evidence="1" id="KW-0812">Transmembrane</keyword>
<keyword evidence="1" id="KW-0472">Membrane</keyword>
<evidence type="ECO:0000256" key="1">
    <source>
        <dbReference type="SAM" id="Phobius"/>
    </source>
</evidence>
<feature type="transmembrane region" description="Helical" evidence="1">
    <location>
        <begin position="202"/>
        <end position="223"/>
    </location>
</feature>
<accession>A0ABY8FIR8</accession>
<reference evidence="2 3" key="1">
    <citation type="submission" date="2019-01" db="EMBL/GenBank/DDBJ databases">
        <title>Genome sequence of Salinicola endophyticus REST5.</title>
        <authorList>
            <person name="Nascimento F.X."/>
        </authorList>
    </citation>
    <scope>NUCLEOTIDE SEQUENCE [LARGE SCALE GENOMIC DNA]</scope>
    <source>
        <strain evidence="2 3">REST5</strain>
    </source>
</reference>
<protein>
    <submittedName>
        <fullName evidence="2">Uncharacterized protein</fullName>
    </submittedName>
</protein>
<keyword evidence="1" id="KW-1133">Transmembrane helix</keyword>
<dbReference type="RefSeq" id="WP_282236121.1">
    <property type="nucleotide sequence ID" value="NZ_CP035631.1"/>
</dbReference>
<evidence type="ECO:0000313" key="3">
    <source>
        <dbReference type="Proteomes" id="UP001321526"/>
    </source>
</evidence>
<dbReference type="EMBL" id="CP035631">
    <property type="protein sequence ID" value="WFF41513.1"/>
    <property type="molecule type" value="Genomic_DNA"/>
</dbReference>
<feature type="transmembrane region" description="Helical" evidence="1">
    <location>
        <begin position="235"/>
        <end position="255"/>
    </location>
</feature>
<name>A0ABY8FIR8_9GAMM</name>
<gene>
    <name evidence="2" type="ORF">EVC62_08345</name>
</gene>
<feature type="transmembrane region" description="Helical" evidence="1">
    <location>
        <begin position="32"/>
        <end position="54"/>
    </location>
</feature>
<evidence type="ECO:0000313" key="2">
    <source>
        <dbReference type="EMBL" id="WFF41513.1"/>
    </source>
</evidence>